<dbReference type="Proteomes" id="UP000092124">
    <property type="component" value="Unassembled WGS sequence"/>
</dbReference>
<sequence>MELTVNLYNPQLAKRKLEATESRSWWQKGLSDSLPASPLSHTLVPTASHHRELLPLPSCPMTECDRPSVPDDEPLVKLVHGYVAEGLRLCQPKAKVQTKAEPATPALAQASPPAVRENEFPKVLFTTRRSFYRVPTNNDPSVWMFVTSTAIRGPTLDLTPAPLPAQAPKGSQAPVKGPASVCQTSTEEEEEEEILNDSRFEGAEVTSYRSGQGNGDKGTLQSPVSTCHCILIILLFLFLLFQIIIEGCGGVEIRLIKGSEVII</sequence>
<reference evidence="2 3" key="1">
    <citation type="submission" date="2016-06" db="EMBL/GenBank/DDBJ databases">
        <title>The Draft Genome Sequence and Annotation of the Desert Woodrat Neotoma lepida.</title>
        <authorList>
            <person name="Campbell M."/>
            <person name="Oakeson K.F."/>
            <person name="Yandell M."/>
            <person name="Halpert J.R."/>
            <person name="Dearing D."/>
        </authorList>
    </citation>
    <scope>NUCLEOTIDE SEQUENCE [LARGE SCALE GENOMIC DNA]</scope>
    <source>
        <strain evidence="2">417</strain>
        <tissue evidence="2">Liver</tissue>
    </source>
</reference>
<dbReference type="EMBL" id="LZPO01107908">
    <property type="protein sequence ID" value="OBS60255.1"/>
    <property type="molecule type" value="Genomic_DNA"/>
</dbReference>
<dbReference type="AlphaFoldDB" id="A0A1A6G382"/>
<evidence type="ECO:0000256" key="1">
    <source>
        <dbReference type="SAM" id="Phobius"/>
    </source>
</evidence>
<comment type="caution">
    <text evidence="2">The sequence shown here is derived from an EMBL/GenBank/DDBJ whole genome shotgun (WGS) entry which is preliminary data.</text>
</comment>
<keyword evidence="1" id="KW-1133">Transmembrane helix</keyword>
<gene>
    <name evidence="2" type="ORF">A6R68_08632</name>
</gene>
<keyword evidence="1" id="KW-0812">Transmembrane</keyword>
<name>A0A1A6G382_NEOLE</name>
<evidence type="ECO:0000313" key="3">
    <source>
        <dbReference type="Proteomes" id="UP000092124"/>
    </source>
</evidence>
<evidence type="ECO:0000313" key="2">
    <source>
        <dbReference type="EMBL" id="OBS60255.1"/>
    </source>
</evidence>
<keyword evidence="3" id="KW-1185">Reference proteome</keyword>
<proteinExistence type="predicted"/>
<accession>A0A1A6G382</accession>
<keyword evidence="1" id="KW-0472">Membrane</keyword>
<organism evidence="2 3">
    <name type="scientific">Neotoma lepida</name>
    <name type="common">Desert woodrat</name>
    <dbReference type="NCBI Taxonomy" id="56216"/>
    <lineage>
        <taxon>Eukaryota</taxon>
        <taxon>Metazoa</taxon>
        <taxon>Chordata</taxon>
        <taxon>Craniata</taxon>
        <taxon>Vertebrata</taxon>
        <taxon>Euteleostomi</taxon>
        <taxon>Mammalia</taxon>
        <taxon>Eutheria</taxon>
        <taxon>Euarchontoglires</taxon>
        <taxon>Glires</taxon>
        <taxon>Rodentia</taxon>
        <taxon>Myomorpha</taxon>
        <taxon>Muroidea</taxon>
        <taxon>Cricetidae</taxon>
        <taxon>Neotominae</taxon>
        <taxon>Neotoma</taxon>
    </lineage>
</organism>
<protein>
    <submittedName>
        <fullName evidence="2">Uncharacterized protein</fullName>
    </submittedName>
</protein>
<feature type="transmembrane region" description="Helical" evidence="1">
    <location>
        <begin position="230"/>
        <end position="249"/>
    </location>
</feature>